<accession>A0A842HZR8</accession>
<keyword evidence="1" id="KW-0472">Membrane</keyword>
<keyword evidence="3" id="KW-1185">Reference proteome</keyword>
<keyword evidence="1" id="KW-0812">Transmembrane</keyword>
<dbReference type="Proteomes" id="UP000555411">
    <property type="component" value="Unassembled WGS sequence"/>
</dbReference>
<comment type="caution">
    <text evidence="2">The sequence shown here is derived from an EMBL/GenBank/DDBJ whole genome shotgun (WGS) entry which is preliminary data.</text>
</comment>
<gene>
    <name evidence="2" type="ORF">H7F16_00685</name>
</gene>
<sequence>MTGKISRFDPRQRLGGFLSGEGGSAIVEGVVWLPVLLFAWLTVFGFWDVYRERATVQKATFVAADLLSREMVPVDTAYLDGLGRLIDRLSDKNMTVTKRYTLYRRNGSNDSELSVIWSYAPNAGTPRDGAQLQSIASSLPKIRQGETAILVETSATYAKTLTRPFESLVLGGTMETRVVLRPRFFPTVCLNAVSC</sequence>
<keyword evidence="1" id="KW-1133">Transmembrane helix</keyword>
<evidence type="ECO:0000313" key="3">
    <source>
        <dbReference type="Proteomes" id="UP000555411"/>
    </source>
</evidence>
<reference evidence="2 3" key="1">
    <citation type="journal article" date="2017" name="Int. J. Syst. Evol. Microbiol.">
        <title>Gemmobacter straminiformis sp. nov., isolated from an artificial fountain.</title>
        <authorList>
            <person name="Kang J.Y."/>
            <person name="Kim M.J."/>
            <person name="Chun J."/>
            <person name="Son K.P."/>
            <person name="Jahng K.Y."/>
        </authorList>
    </citation>
    <scope>NUCLEOTIDE SEQUENCE [LARGE SCALE GENOMIC DNA]</scope>
    <source>
        <strain evidence="2 3">CAM-8</strain>
    </source>
</reference>
<evidence type="ECO:0000256" key="1">
    <source>
        <dbReference type="SAM" id="Phobius"/>
    </source>
</evidence>
<dbReference type="AlphaFoldDB" id="A0A842HZR8"/>
<evidence type="ECO:0000313" key="2">
    <source>
        <dbReference type="EMBL" id="MBC2834002.1"/>
    </source>
</evidence>
<protein>
    <recommendedName>
        <fullName evidence="4">Flp pilus assembly protein TadG</fullName>
    </recommendedName>
</protein>
<evidence type="ECO:0008006" key="4">
    <source>
        <dbReference type="Google" id="ProtNLM"/>
    </source>
</evidence>
<proteinExistence type="predicted"/>
<name>A0A842HZR8_9RHOB</name>
<feature type="transmembrane region" description="Helical" evidence="1">
    <location>
        <begin position="31"/>
        <end position="50"/>
    </location>
</feature>
<dbReference type="EMBL" id="JACLQD010000001">
    <property type="protein sequence ID" value="MBC2834002.1"/>
    <property type="molecule type" value="Genomic_DNA"/>
</dbReference>
<organism evidence="2 3">
    <name type="scientific">Paragemmobacter straminiformis</name>
    <dbReference type="NCBI Taxonomy" id="2045119"/>
    <lineage>
        <taxon>Bacteria</taxon>
        <taxon>Pseudomonadati</taxon>
        <taxon>Pseudomonadota</taxon>
        <taxon>Alphaproteobacteria</taxon>
        <taxon>Rhodobacterales</taxon>
        <taxon>Paracoccaceae</taxon>
        <taxon>Paragemmobacter</taxon>
    </lineage>
</organism>
<dbReference type="RefSeq" id="WP_185795634.1">
    <property type="nucleotide sequence ID" value="NZ_JACLQD010000001.1"/>
</dbReference>